<dbReference type="Proteomes" id="UP000295515">
    <property type="component" value="Unassembled WGS sequence"/>
</dbReference>
<name>A0A4R3YSF4_9FIRM</name>
<sequence>MRKCPRCHKEMKEDCYVKDTAQAISDFVVVEKKEDLKKKEFPLKAAVCKSCGYVELYVDVNEE</sequence>
<organism evidence="1 2">
    <name type="scientific">Longibaculum muris</name>
    <dbReference type="NCBI Taxonomy" id="1796628"/>
    <lineage>
        <taxon>Bacteria</taxon>
        <taxon>Bacillati</taxon>
        <taxon>Bacillota</taxon>
        <taxon>Erysipelotrichia</taxon>
        <taxon>Erysipelotrichales</taxon>
        <taxon>Coprobacillaceae</taxon>
        <taxon>Longibaculum</taxon>
    </lineage>
</organism>
<evidence type="ECO:0000313" key="1">
    <source>
        <dbReference type="EMBL" id="TCV95332.1"/>
    </source>
</evidence>
<gene>
    <name evidence="1" type="ORF">EDD60_11852</name>
</gene>
<dbReference type="AlphaFoldDB" id="A0A4R3YSF4"/>
<comment type="caution">
    <text evidence="1">The sequence shown here is derived from an EMBL/GenBank/DDBJ whole genome shotgun (WGS) entry which is preliminary data.</text>
</comment>
<protein>
    <submittedName>
        <fullName evidence="1">Putative zinc binding protein</fullName>
    </submittedName>
</protein>
<accession>A0A4R3YSF4</accession>
<dbReference type="EMBL" id="SMCQ01000018">
    <property type="protein sequence ID" value="TCV95332.1"/>
    <property type="molecule type" value="Genomic_DNA"/>
</dbReference>
<evidence type="ECO:0000313" key="2">
    <source>
        <dbReference type="Proteomes" id="UP000295515"/>
    </source>
</evidence>
<proteinExistence type="predicted"/>
<keyword evidence="2" id="KW-1185">Reference proteome</keyword>
<reference evidence="1 2" key="1">
    <citation type="submission" date="2019-03" db="EMBL/GenBank/DDBJ databases">
        <title>Genomic Encyclopedia of Type Strains, Phase IV (KMG-IV): sequencing the most valuable type-strain genomes for metagenomic binning, comparative biology and taxonomic classification.</title>
        <authorList>
            <person name="Goeker M."/>
        </authorList>
    </citation>
    <scope>NUCLEOTIDE SEQUENCE [LARGE SCALE GENOMIC DNA]</scope>
    <source>
        <strain evidence="1 2">DSM 29487</strain>
    </source>
</reference>